<dbReference type="Pfam" id="PF01146">
    <property type="entry name" value="Caveolin"/>
    <property type="match status" value="1"/>
</dbReference>
<dbReference type="AlphaFoldDB" id="A0ABD2AFJ5"/>
<evidence type="ECO:0000256" key="8">
    <source>
        <dbReference type="ARBA" id="ARBA00022475"/>
    </source>
</evidence>
<evidence type="ECO:0000256" key="15">
    <source>
        <dbReference type="ARBA" id="ARBA00023136"/>
    </source>
</evidence>
<keyword evidence="9 20" id="KW-0285">Flavoprotein</keyword>
<dbReference type="InterPro" id="IPR052033">
    <property type="entry name" value="Glutaryl-CoA_DH_mitochondrial"/>
</dbReference>
<keyword evidence="21" id="KW-0812">Transmembrane</keyword>
<comment type="similarity">
    <text evidence="7">Belongs to the caveolin family.</text>
</comment>
<comment type="pathway">
    <text evidence="17">Amino-acid metabolism; tryptophan metabolism.</text>
</comment>
<keyword evidence="14" id="KW-0496">Mitochondrion</keyword>
<evidence type="ECO:0000256" key="19">
    <source>
        <dbReference type="ARBA" id="ARBA00049493"/>
    </source>
</evidence>
<organism evidence="25 26">
    <name type="scientific">Vespula squamosa</name>
    <name type="common">Southern yellow jacket</name>
    <name type="synonym">Wasp</name>
    <dbReference type="NCBI Taxonomy" id="30214"/>
    <lineage>
        <taxon>Eukaryota</taxon>
        <taxon>Metazoa</taxon>
        <taxon>Ecdysozoa</taxon>
        <taxon>Arthropoda</taxon>
        <taxon>Hexapoda</taxon>
        <taxon>Insecta</taxon>
        <taxon>Pterygota</taxon>
        <taxon>Neoptera</taxon>
        <taxon>Endopterygota</taxon>
        <taxon>Hymenoptera</taxon>
        <taxon>Apocrita</taxon>
        <taxon>Aculeata</taxon>
        <taxon>Vespoidea</taxon>
        <taxon>Vespidae</taxon>
        <taxon>Vespinae</taxon>
        <taxon>Vespula</taxon>
    </lineage>
</organism>
<dbReference type="GO" id="GO:0004361">
    <property type="term" value="F:glutaryl-CoA dehydrogenase activity"/>
    <property type="evidence" value="ECO:0007669"/>
    <property type="project" value="UniProtKB-EC"/>
</dbReference>
<comment type="similarity">
    <text evidence="6 20">Belongs to the acyl-CoA dehydrogenase family.</text>
</comment>
<dbReference type="GO" id="GO:0005759">
    <property type="term" value="C:mitochondrial matrix"/>
    <property type="evidence" value="ECO:0007669"/>
    <property type="project" value="UniProtKB-SubCell"/>
</dbReference>
<reference evidence="25 26" key="1">
    <citation type="journal article" date="2024" name="Ann. Entomol. Soc. Am.">
        <title>Genomic analyses of the southern and eastern yellowjacket wasps (Hymenoptera: Vespidae) reveal evolutionary signatures of social life.</title>
        <authorList>
            <person name="Catto M.A."/>
            <person name="Caine P.B."/>
            <person name="Orr S.E."/>
            <person name="Hunt B.G."/>
            <person name="Goodisman M.A.D."/>
        </authorList>
    </citation>
    <scope>NUCLEOTIDE SEQUENCE [LARGE SCALE GENOMIC DNA]</scope>
    <source>
        <strain evidence="25">233</strain>
        <tissue evidence="25">Head and thorax</tissue>
    </source>
</reference>
<evidence type="ECO:0000256" key="4">
    <source>
        <dbReference type="ARBA" id="ARBA00004395"/>
    </source>
</evidence>
<evidence type="ECO:0000256" key="12">
    <source>
        <dbReference type="ARBA" id="ARBA00023002"/>
    </source>
</evidence>
<evidence type="ECO:0000259" key="22">
    <source>
        <dbReference type="Pfam" id="PF00441"/>
    </source>
</evidence>
<keyword evidence="26" id="KW-1185">Reference proteome</keyword>
<evidence type="ECO:0000313" key="26">
    <source>
        <dbReference type="Proteomes" id="UP001607302"/>
    </source>
</evidence>
<evidence type="ECO:0000259" key="24">
    <source>
        <dbReference type="Pfam" id="PF02771"/>
    </source>
</evidence>
<keyword evidence="15 21" id="KW-0472">Membrane</keyword>
<evidence type="ECO:0000259" key="23">
    <source>
        <dbReference type="Pfam" id="PF02770"/>
    </source>
</evidence>
<protein>
    <recommendedName>
        <fullName evidence="18">glutaryl-CoA dehydrogenase (ETF)</fullName>
        <ecNumber evidence="18">1.3.8.6</ecNumber>
    </recommendedName>
</protein>
<keyword evidence="12 20" id="KW-0560">Oxidoreductase</keyword>
<comment type="catalytic activity">
    <reaction evidence="19">
        <text>glutaryl-CoA + oxidized [electron-transfer flavoprotein] + 2 H(+) = (2E)-butenoyl-CoA + reduced [electron-transfer flavoprotein] + CO2</text>
        <dbReference type="Rhea" id="RHEA:13389"/>
        <dbReference type="Rhea" id="RHEA-COMP:10685"/>
        <dbReference type="Rhea" id="RHEA-COMP:10686"/>
        <dbReference type="ChEBI" id="CHEBI:15378"/>
        <dbReference type="ChEBI" id="CHEBI:16526"/>
        <dbReference type="ChEBI" id="CHEBI:57332"/>
        <dbReference type="ChEBI" id="CHEBI:57378"/>
        <dbReference type="ChEBI" id="CHEBI:57692"/>
        <dbReference type="ChEBI" id="CHEBI:58307"/>
        <dbReference type="EC" id="1.3.8.6"/>
    </reaction>
</comment>
<dbReference type="InterPro" id="IPR037069">
    <property type="entry name" value="AcylCoA_DH/ox_N_sf"/>
</dbReference>
<dbReference type="FunFam" id="1.20.140.10:FF:000006">
    <property type="entry name" value="Glutaryl-CoA dehydrogenase, mitochondrial"/>
    <property type="match status" value="1"/>
</dbReference>
<comment type="subcellular location">
    <subcellularLocation>
        <location evidence="2">Cell membrane</location>
        <topology evidence="2">Peripheral membrane protein</topology>
    </subcellularLocation>
    <subcellularLocation>
        <location evidence="4">Golgi apparatus membrane</location>
        <topology evidence="4">Peripheral membrane protein</topology>
    </subcellularLocation>
    <subcellularLocation>
        <location evidence="5">Membrane</location>
        <location evidence="5">Caveola</location>
        <topology evidence="5">Peripheral membrane protein</topology>
    </subcellularLocation>
    <subcellularLocation>
        <location evidence="3">Mitochondrion matrix</location>
    </subcellularLocation>
</comment>
<feature type="domain" description="Acyl-CoA oxidase/dehydrogenase middle" evidence="23">
    <location>
        <begin position="320"/>
        <end position="410"/>
    </location>
</feature>
<comment type="caution">
    <text evidence="25">The sequence shown here is derived from an EMBL/GenBank/DDBJ whole genome shotgun (WGS) entry which is preliminary data.</text>
</comment>
<evidence type="ECO:0000256" key="9">
    <source>
        <dbReference type="ARBA" id="ARBA00022630"/>
    </source>
</evidence>
<evidence type="ECO:0000256" key="10">
    <source>
        <dbReference type="ARBA" id="ARBA00022827"/>
    </source>
</evidence>
<dbReference type="SUPFAM" id="SSF47203">
    <property type="entry name" value="Acyl-CoA dehydrogenase C-terminal domain-like"/>
    <property type="match status" value="1"/>
</dbReference>
<dbReference type="InterPro" id="IPR006089">
    <property type="entry name" value="Acyl-CoA_DH_CS"/>
</dbReference>
<evidence type="ECO:0000256" key="17">
    <source>
        <dbReference type="ARBA" id="ARBA00037927"/>
    </source>
</evidence>
<keyword evidence="13" id="KW-0333">Golgi apparatus</keyword>
<dbReference type="Pfam" id="PF00441">
    <property type="entry name" value="Acyl-CoA_dh_1"/>
    <property type="match status" value="1"/>
</dbReference>
<dbReference type="InterPro" id="IPR013786">
    <property type="entry name" value="AcylCoA_DH/ox_N"/>
</dbReference>
<comment type="pathway">
    <text evidence="16">Amino-acid metabolism; lysine degradation.</text>
</comment>
<dbReference type="Gene3D" id="2.40.110.10">
    <property type="entry name" value="Butyryl-CoA Dehydrogenase, subunit A, domain 2"/>
    <property type="match status" value="1"/>
</dbReference>
<evidence type="ECO:0000256" key="16">
    <source>
        <dbReference type="ARBA" id="ARBA00037899"/>
    </source>
</evidence>
<evidence type="ECO:0000256" key="21">
    <source>
        <dbReference type="SAM" id="Phobius"/>
    </source>
</evidence>
<dbReference type="FunFam" id="1.10.540.10:FF:000003">
    <property type="entry name" value="glutaryl-CoA dehydrogenase, mitochondrial"/>
    <property type="match status" value="1"/>
</dbReference>
<dbReference type="InterPro" id="IPR006091">
    <property type="entry name" value="Acyl-CoA_Oxase/DH_mid-dom"/>
</dbReference>
<dbReference type="GO" id="GO:0000139">
    <property type="term" value="C:Golgi membrane"/>
    <property type="evidence" value="ECO:0007669"/>
    <property type="project" value="UniProtKB-SubCell"/>
</dbReference>
<dbReference type="EMBL" id="JAUDFV010000149">
    <property type="protein sequence ID" value="KAL2719393.1"/>
    <property type="molecule type" value="Genomic_DNA"/>
</dbReference>
<evidence type="ECO:0000256" key="3">
    <source>
        <dbReference type="ARBA" id="ARBA00004305"/>
    </source>
</evidence>
<dbReference type="Gene3D" id="1.10.540.10">
    <property type="entry name" value="Acyl-CoA dehydrogenase/oxidase, N-terminal domain"/>
    <property type="match status" value="1"/>
</dbReference>
<feature type="domain" description="Acyl-CoA dehydrogenase/oxidase N-terminal" evidence="24">
    <location>
        <begin position="205"/>
        <end position="316"/>
    </location>
</feature>
<dbReference type="GO" id="GO:0005901">
    <property type="term" value="C:caveola"/>
    <property type="evidence" value="ECO:0007669"/>
    <property type="project" value="UniProtKB-SubCell"/>
</dbReference>
<feature type="transmembrane region" description="Helical" evidence="21">
    <location>
        <begin position="91"/>
        <end position="119"/>
    </location>
</feature>
<comment type="cofactor">
    <cofactor evidence="1 20">
        <name>FAD</name>
        <dbReference type="ChEBI" id="CHEBI:57692"/>
    </cofactor>
</comment>
<dbReference type="Pfam" id="PF02770">
    <property type="entry name" value="Acyl-CoA_dh_M"/>
    <property type="match status" value="1"/>
</dbReference>
<accession>A0ABD2AFJ5</accession>
<dbReference type="Proteomes" id="UP001607302">
    <property type="component" value="Unassembled WGS sequence"/>
</dbReference>
<dbReference type="PANTHER" id="PTHR42807:SF1">
    <property type="entry name" value="GLUTARYL-COA DEHYDROGENASE, MITOCHONDRIAL"/>
    <property type="match status" value="1"/>
</dbReference>
<dbReference type="Pfam" id="PF02771">
    <property type="entry name" value="Acyl-CoA_dh_N"/>
    <property type="match status" value="1"/>
</dbReference>
<dbReference type="InterPro" id="IPR009075">
    <property type="entry name" value="AcylCo_DH/oxidase_C"/>
</dbReference>
<evidence type="ECO:0000256" key="7">
    <source>
        <dbReference type="ARBA" id="ARBA00010988"/>
    </source>
</evidence>
<dbReference type="InterPro" id="IPR046373">
    <property type="entry name" value="Acyl-CoA_Oxase/DH_mid-dom_sf"/>
</dbReference>
<gene>
    <name evidence="25" type="ORF">V1478_010855</name>
</gene>
<evidence type="ECO:0000256" key="1">
    <source>
        <dbReference type="ARBA" id="ARBA00001974"/>
    </source>
</evidence>
<dbReference type="PROSITE" id="PS00073">
    <property type="entry name" value="ACYL_COA_DH_2"/>
    <property type="match status" value="1"/>
</dbReference>
<evidence type="ECO:0000313" key="25">
    <source>
        <dbReference type="EMBL" id="KAL2719393.1"/>
    </source>
</evidence>
<evidence type="ECO:0000256" key="14">
    <source>
        <dbReference type="ARBA" id="ARBA00023128"/>
    </source>
</evidence>
<dbReference type="InterPro" id="IPR009100">
    <property type="entry name" value="AcylCoA_DH/oxidase_NM_dom_sf"/>
</dbReference>
<dbReference type="CDD" id="cd01151">
    <property type="entry name" value="GCD"/>
    <property type="match status" value="1"/>
</dbReference>
<proteinExistence type="inferred from homology"/>
<dbReference type="EC" id="1.3.8.6" evidence="18"/>
<evidence type="ECO:0000256" key="13">
    <source>
        <dbReference type="ARBA" id="ARBA00023034"/>
    </source>
</evidence>
<dbReference type="InterPro" id="IPR036250">
    <property type="entry name" value="AcylCo_DH-like_C"/>
</dbReference>
<evidence type="ECO:0000256" key="18">
    <source>
        <dbReference type="ARBA" id="ARBA00039033"/>
    </source>
</evidence>
<name>A0ABD2AFJ5_VESSQ</name>
<evidence type="ECO:0000256" key="2">
    <source>
        <dbReference type="ARBA" id="ARBA00004202"/>
    </source>
</evidence>
<sequence>MALERMLARFKNACQCGTPKCNFHLPGMEKPESSADGASAMDLEDRDPNSLNQHLQVMWDDVIGEPEGIRSPECAWRLSGHCFRLSRGCCYIFLSVLVAPLLALCLGFTFACLAFEHIWCVAPCLRVWKITCAATRSFFTAFVQAIIRPVADATGYLFNNIRVLNQKLPDGPEKKDDILIRKNMINNQINTFKWDDPFDLESQLTQDEIMIRDQFRNYCQERLMPRVIEANRKEHFHKEIIKEIGSLGVLGCTLKGYGASNVSSVAYGLLAKEIESVDSAYRSSMSVQSSLVAGGIYAYGDQTQKERFLPKLITGDLIGCFGLTEPNHGSDAAGIQTRAVYDSNKKVYKLNGSKTWITNAPIADILIVWAKCEDEIIRGEKNHNRLSTPKIEGKFSLRASATGMILMDNVIVPEENLLSSVEGLKGPFNCLNNARFGISWGALGAAEVCFKIARSYTLERSQFNRPLAANQLIQKKLTDMMCDIAFGLQACLRVGRLKDEDRASPEMISMLKRNSASKALEIARTARDMLGGNGISDEYHVIRHVMNLESVNTYEGTYDIHTLILGRAITGLAAFAG</sequence>
<evidence type="ECO:0000256" key="20">
    <source>
        <dbReference type="RuleBase" id="RU362125"/>
    </source>
</evidence>
<dbReference type="PANTHER" id="PTHR42807">
    <property type="entry name" value="GLUTARYL-COA DEHYDROGENASE, MITOCHONDRIAL"/>
    <property type="match status" value="1"/>
</dbReference>
<evidence type="ECO:0000256" key="5">
    <source>
        <dbReference type="ARBA" id="ARBA00004543"/>
    </source>
</evidence>
<keyword evidence="11" id="KW-0809">Transit peptide</keyword>
<evidence type="ECO:0000256" key="6">
    <source>
        <dbReference type="ARBA" id="ARBA00009347"/>
    </source>
</evidence>
<dbReference type="SUPFAM" id="SSF56645">
    <property type="entry name" value="Acyl-CoA dehydrogenase NM domain-like"/>
    <property type="match status" value="1"/>
</dbReference>
<keyword evidence="8" id="KW-1003">Cell membrane</keyword>
<feature type="domain" description="Acyl-CoA dehydrogenase/oxidase C-terminal" evidence="22">
    <location>
        <begin position="428"/>
        <end position="569"/>
    </location>
</feature>
<keyword evidence="10 20" id="KW-0274">FAD</keyword>
<keyword evidence="21" id="KW-1133">Transmembrane helix</keyword>
<dbReference type="Gene3D" id="1.20.140.10">
    <property type="entry name" value="Butyryl-CoA Dehydrogenase, subunit A, domain 3"/>
    <property type="match status" value="1"/>
</dbReference>
<evidence type="ECO:0000256" key="11">
    <source>
        <dbReference type="ARBA" id="ARBA00022946"/>
    </source>
</evidence>
<dbReference type="InterPro" id="IPR001612">
    <property type="entry name" value="Caveolin"/>
</dbReference>